<gene>
    <name evidence="2" type="primary">Acey_s0019.g3873</name>
    <name evidence="2" type="ORF">Y032_0019g3873</name>
</gene>
<feature type="domain" description="Mos1 transposase HTH" evidence="1">
    <location>
        <begin position="4"/>
        <end position="53"/>
    </location>
</feature>
<dbReference type="GO" id="GO:0005634">
    <property type="term" value="C:nucleus"/>
    <property type="evidence" value="ECO:0007669"/>
    <property type="project" value="TreeGrafter"/>
</dbReference>
<dbReference type="OrthoDB" id="5872915at2759"/>
<dbReference type="Pfam" id="PF17906">
    <property type="entry name" value="HTH_48"/>
    <property type="match status" value="1"/>
</dbReference>
<evidence type="ECO:0000313" key="3">
    <source>
        <dbReference type="Proteomes" id="UP000024635"/>
    </source>
</evidence>
<dbReference type="EMBL" id="JARK01001355">
    <property type="protein sequence ID" value="EYC21516.1"/>
    <property type="molecule type" value="Genomic_DNA"/>
</dbReference>
<evidence type="ECO:0000259" key="1">
    <source>
        <dbReference type="Pfam" id="PF17906"/>
    </source>
</evidence>
<comment type="caution">
    <text evidence="2">The sequence shown here is derived from an EMBL/GenBank/DDBJ whole genome shotgun (WGS) entry which is preliminary data.</text>
</comment>
<dbReference type="Proteomes" id="UP000024635">
    <property type="component" value="Unassembled WGS sequence"/>
</dbReference>
<dbReference type="AlphaFoldDB" id="A0A016V2R3"/>
<dbReference type="STRING" id="53326.A0A016V2R3"/>
<dbReference type="Gene3D" id="1.10.10.1450">
    <property type="match status" value="1"/>
</dbReference>
<dbReference type="GO" id="GO:0000793">
    <property type="term" value="C:condensed chromosome"/>
    <property type="evidence" value="ECO:0007669"/>
    <property type="project" value="TreeGrafter"/>
</dbReference>
<dbReference type="InterPro" id="IPR052709">
    <property type="entry name" value="Transposase-MT_Hybrid"/>
</dbReference>
<dbReference type="GO" id="GO:0046975">
    <property type="term" value="F:histone H3K36 methyltransferase activity"/>
    <property type="evidence" value="ECO:0007669"/>
    <property type="project" value="TreeGrafter"/>
</dbReference>
<accession>A0A016V2R3</accession>
<dbReference type="GO" id="GO:0031297">
    <property type="term" value="P:replication fork processing"/>
    <property type="evidence" value="ECO:0007669"/>
    <property type="project" value="TreeGrafter"/>
</dbReference>
<dbReference type="GO" id="GO:0006303">
    <property type="term" value="P:double-strand break repair via nonhomologous end joining"/>
    <property type="evidence" value="ECO:0007669"/>
    <property type="project" value="TreeGrafter"/>
</dbReference>
<dbReference type="PANTHER" id="PTHR46060">
    <property type="entry name" value="MARINER MOS1 TRANSPOSASE-LIKE PROTEIN"/>
    <property type="match status" value="1"/>
</dbReference>
<dbReference type="InterPro" id="IPR041426">
    <property type="entry name" value="Mos1_HTH"/>
</dbReference>
<dbReference type="GO" id="GO:0000014">
    <property type="term" value="F:single-stranded DNA endodeoxyribonuclease activity"/>
    <property type="evidence" value="ECO:0007669"/>
    <property type="project" value="TreeGrafter"/>
</dbReference>
<protein>
    <recommendedName>
        <fullName evidence="1">Mos1 transposase HTH domain-containing protein</fullName>
    </recommendedName>
</protein>
<dbReference type="GO" id="GO:0003697">
    <property type="term" value="F:single-stranded DNA binding"/>
    <property type="evidence" value="ECO:0007669"/>
    <property type="project" value="TreeGrafter"/>
</dbReference>
<keyword evidence="3" id="KW-1185">Reference proteome</keyword>
<dbReference type="GO" id="GO:0015074">
    <property type="term" value="P:DNA integration"/>
    <property type="evidence" value="ECO:0007669"/>
    <property type="project" value="TreeGrafter"/>
</dbReference>
<organism evidence="2 3">
    <name type="scientific">Ancylostoma ceylanicum</name>
    <dbReference type="NCBI Taxonomy" id="53326"/>
    <lineage>
        <taxon>Eukaryota</taxon>
        <taxon>Metazoa</taxon>
        <taxon>Ecdysozoa</taxon>
        <taxon>Nematoda</taxon>
        <taxon>Chromadorea</taxon>
        <taxon>Rhabditida</taxon>
        <taxon>Rhabditina</taxon>
        <taxon>Rhabditomorpha</taxon>
        <taxon>Strongyloidea</taxon>
        <taxon>Ancylostomatidae</taxon>
        <taxon>Ancylostomatinae</taxon>
        <taxon>Ancylostoma</taxon>
    </lineage>
</organism>
<dbReference type="PANTHER" id="PTHR46060:SF2">
    <property type="entry name" value="HISTONE-LYSINE N-METHYLTRANSFERASE SETMAR"/>
    <property type="match status" value="1"/>
</dbReference>
<dbReference type="GO" id="GO:0003690">
    <property type="term" value="F:double-stranded DNA binding"/>
    <property type="evidence" value="ECO:0007669"/>
    <property type="project" value="TreeGrafter"/>
</dbReference>
<dbReference type="GO" id="GO:0035861">
    <property type="term" value="C:site of double-strand break"/>
    <property type="evidence" value="ECO:0007669"/>
    <property type="project" value="TreeGrafter"/>
</dbReference>
<evidence type="ECO:0000313" key="2">
    <source>
        <dbReference type="EMBL" id="EYC21516.1"/>
    </source>
</evidence>
<reference evidence="3" key="1">
    <citation type="journal article" date="2015" name="Nat. Genet.">
        <title>The genome and transcriptome of the zoonotic hookworm Ancylostoma ceylanicum identify infection-specific gene families.</title>
        <authorList>
            <person name="Schwarz E.M."/>
            <person name="Hu Y."/>
            <person name="Antoshechkin I."/>
            <person name="Miller M.M."/>
            <person name="Sternberg P.W."/>
            <person name="Aroian R.V."/>
        </authorList>
    </citation>
    <scope>NUCLEOTIDE SEQUENCE</scope>
    <source>
        <strain evidence="3">HY135</strain>
    </source>
</reference>
<sequence>MMCRRDLRMIMLYESKLNHSAAEAARNLTLAFGSKSPSKRTLRCWLAMFASGDFDLKEKAGRGRRVSLYDEALRAAVESKPDNTTRVLAADFDVHHTTVVKPLASISLVKKIQKWTPHHLTDDWRSTRYTICSNLLSEKTSHF</sequence>
<dbReference type="GO" id="GO:0042800">
    <property type="term" value="F:histone H3K4 methyltransferase activity"/>
    <property type="evidence" value="ECO:0007669"/>
    <property type="project" value="TreeGrafter"/>
</dbReference>
<dbReference type="GO" id="GO:0044547">
    <property type="term" value="F:DNA topoisomerase binding"/>
    <property type="evidence" value="ECO:0007669"/>
    <property type="project" value="TreeGrafter"/>
</dbReference>
<dbReference type="GO" id="GO:0044774">
    <property type="term" value="P:mitotic DNA integrity checkpoint signaling"/>
    <property type="evidence" value="ECO:0007669"/>
    <property type="project" value="TreeGrafter"/>
</dbReference>
<dbReference type="GO" id="GO:0000729">
    <property type="term" value="P:DNA double-strand break processing"/>
    <property type="evidence" value="ECO:0007669"/>
    <property type="project" value="TreeGrafter"/>
</dbReference>
<proteinExistence type="predicted"/>
<name>A0A016V2R3_9BILA</name>